<evidence type="ECO:0000313" key="3">
    <source>
        <dbReference type="RefSeq" id="XP_018820005.1"/>
    </source>
</evidence>
<dbReference type="Proteomes" id="UP000235220">
    <property type="component" value="Chromosome 1"/>
</dbReference>
<dbReference type="Pfam" id="PF04720">
    <property type="entry name" value="PDDEXK_6"/>
    <property type="match status" value="1"/>
</dbReference>
<proteinExistence type="predicted"/>
<sequence length="268" mass="29967">MSSLEEERLAQMVEEFIESESSSPIFSASIKCPPPNHNTQYLTLQEILGSGTQAEAEVLESLSRHMGSQKDAEKKTTSMKKWLVMRLKMDGCEASLCQTSWVTSLGCPAGDYEYIDIKMKAENGDSRRLIVDMDFKSQFELARPTQTYKELTDALPYIFIGTEEKLNKIISLLCSAAKQSLRERGLHIPPWRTTTYMQSKWLSDHHKTPDAEKTRELAKGSTGAGAYGYSTNKWTPTAPMVIKPKNRRNLGGGSGLSSQFSEMSINCC</sequence>
<evidence type="ECO:0000256" key="1">
    <source>
        <dbReference type="SAM" id="MobiDB-lite"/>
    </source>
</evidence>
<dbReference type="KEGG" id="jre:108990475"/>
<dbReference type="PANTHER" id="PTHR31579:SF34">
    <property type="entry name" value="T14N5.3 PROTEIN"/>
    <property type="match status" value="1"/>
</dbReference>
<gene>
    <name evidence="3" type="primary">LOC108990475</name>
</gene>
<dbReference type="STRING" id="51240.A0A2I4EKS6"/>
<dbReference type="NCBIfam" id="TIGR01615">
    <property type="entry name" value="A_thal_3542"/>
    <property type="match status" value="1"/>
</dbReference>
<feature type="compositionally biased region" description="Basic and acidic residues" evidence="1">
    <location>
        <begin position="203"/>
        <end position="218"/>
    </location>
</feature>
<feature type="region of interest" description="Disordered" evidence="1">
    <location>
        <begin position="203"/>
        <end position="224"/>
    </location>
</feature>
<dbReference type="PANTHER" id="PTHR31579">
    <property type="entry name" value="OS03G0796600 PROTEIN"/>
    <property type="match status" value="1"/>
</dbReference>
<dbReference type="OrthoDB" id="691424at2759"/>
<keyword evidence="2" id="KW-1185">Reference proteome</keyword>
<dbReference type="GeneID" id="108990475"/>
<protein>
    <submittedName>
        <fullName evidence="3">Uncharacterized protein LOC108990475</fullName>
    </submittedName>
</protein>
<reference evidence="3" key="1">
    <citation type="submission" date="2025-08" db="UniProtKB">
        <authorList>
            <consortium name="RefSeq"/>
        </authorList>
    </citation>
    <scope>IDENTIFICATION</scope>
    <source>
        <tissue evidence="3">Leaves</tissue>
    </source>
</reference>
<name>A0A2I4EKS6_JUGRE</name>
<dbReference type="RefSeq" id="XP_018820005.1">
    <property type="nucleotide sequence ID" value="XM_018964460.2"/>
</dbReference>
<dbReference type="AlphaFoldDB" id="A0A2I4EKS6"/>
<accession>A0A2I4EKS6</accession>
<dbReference type="Gramene" id="Jr01_15050_p1">
    <property type="protein sequence ID" value="cds.Jr01_15050_p1"/>
    <property type="gene ID" value="Jr01_15050"/>
</dbReference>
<evidence type="ECO:0000313" key="2">
    <source>
        <dbReference type="Proteomes" id="UP000235220"/>
    </source>
</evidence>
<organism evidence="2 3">
    <name type="scientific">Juglans regia</name>
    <name type="common">English walnut</name>
    <dbReference type="NCBI Taxonomy" id="51240"/>
    <lineage>
        <taxon>Eukaryota</taxon>
        <taxon>Viridiplantae</taxon>
        <taxon>Streptophyta</taxon>
        <taxon>Embryophyta</taxon>
        <taxon>Tracheophyta</taxon>
        <taxon>Spermatophyta</taxon>
        <taxon>Magnoliopsida</taxon>
        <taxon>eudicotyledons</taxon>
        <taxon>Gunneridae</taxon>
        <taxon>Pentapetalae</taxon>
        <taxon>rosids</taxon>
        <taxon>fabids</taxon>
        <taxon>Fagales</taxon>
        <taxon>Juglandaceae</taxon>
        <taxon>Juglans</taxon>
    </lineage>
</organism>
<dbReference type="InterPro" id="IPR006502">
    <property type="entry name" value="PDDEXK-like"/>
</dbReference>